<reference evidence="1" key="1">
    <citation type="journal article" date="2007" name="Int. J. Syst. Evol. Microbiol.">
        <title>Luteimonas composti sp. nov., a moderately thermophilic bacterium isolated from food waste.</title>
        <authorList>
            <person name="Young C.C."/>
            <person name="Kampfer P."/>
            <person name="Chen W.M."/>
            <person name="Yen W.S."/>
            <person name="Arun A.B."/>
            <person name="Lai W.A."/>
            <person name="Shen F.T."/>
            <person name="Rekha P.D."/>
            <person name="Lin K.Y."/>
            <person name="Chou J.H."/>
        </authorList>
    </citation>
    <scope>NUCLEOTIDE SEQUENCE</scope>
    <source>
        <strain evidence="1">CC-YY355</strain>
    </source>
</reference>
<evidence type="ECO:0000313" key="1">
    <source>
        <dbReference type="EMBL" id="MDH7454394.1"/>
    </source>
</evidence>
<dbReference type="EMBL" id="JARYGX010000027">
    <property type="protein sequence ID" value="MDH7454394.1"/>
    <property type="molecule type" value="Genomic_DNA"/>
</dbReference>
<protein>
    <submittedName>
        <fullName evidence="1">DUF4238 domain-containing protein</fullName>
    </submittedName>
</protein>
<dbReference type="RefSeq" id="WP_280943608.1">
    <property type="nucleotide sequence ID" value="NZ_JARYGX010000027.1"/>
</dbReference>
<proteinExistence type="predicted"/>
<comment type="caution">
    <text evidence="1">The sequence shown here is derived from an EMBL/GenBank/DDBJ whole genome shotgun (WGS) entry which is preliminary data.</text>
</comment>
<sequence length="353" mass="39285">MAGRQHHYLPQFIQRPFAYRRQGKEFYVHAHHRTRGRFTPNTRGLGKELDFYGGPDDTSLDDAITRGEGELAETVQAVNQGADVAPVDIAILICALAFRTKAMREALIGLFPALLSAFRVRLLDITRPRQDLVASLTNSTERKRLIYEQIDKRFGPLPREQRAKIYGALLPRWKTHVADQQDKLVADAWQLAYTVLARARAEADTIADGAYLAALAKDPEMHIRARRMAAEMVFELLDAPSGEFFILGDCGPAAVFSDGKPRLALTAFDNNVEVNMVFLPSSPVRCIVGRRPGVATHFSVTDINRVSAGLSLEFFVSNRDAGEDLDELRALIGSLVPIDTEEDIIRALSQLED</sequence>
<dbReference type="Proteomes" id="UP001160550">
    <property type="component" value="Unassembled WGS sequence"/>
</dbReference>
<name>A0ABT6MUV2_9GAMM</name>
<gene>
    <name evidence="1" type="ORF">QF205_15135</name>
</gene>
<keyword evidence="2" id="KW-1185">Reference proteome</keyword>
<organism evidence="1 2">
    <name type="scientific">Luteimonas composti</name>
    <dbReference type="NCBI Taxonomy" id="398257"/>
    <lineage>
        <taxon>Bacteria</taxon>
        <taxon>Pseudomonadati</taxon>
        <taxon>Pseudomonadota</taxon>
        <taxon>Gammaproteobacteria</taxon>
        <taxon>Lysobacterales</taxon>
        <taxon>Lysobacteraceae</taxon>
        <taxon>Luteimonas</taxon>
    </lineage>
</organism>
<evidence type="ECO:0000313" key="2">
    <source>
        <dbReference type="Proteomes" id="UP001160550"/>
    </source>
</evidence>
<reference evidence="1" key="2">
    <citation type="submission" date="2023-04" db="EMBL/GenBank/DDBJ databases">
        <authorList>
            <person name="Sun J.-Q."/>
        </authorList>
    </citation>
    <scope>NUCLEOTIDE SEQUENCE</scope>
    <source>
        <strain evidence="1">CC-YY355</strain>
    </source>
</reference>
<accession>A0ABT6MUV2</accession>